<keyword evidence="4" id="KW-0560">Oxidoreductase</keyword>
<dbReference type="PANTHER" id="PTHR30543:SF21">
    <property type="entry name" value="NAD(P)H-DEPENDENT FMN REDUCTASE LOT6"/>
    <property type="match status" value="1"/>
</dbReference>
<dbReference type="GO" id="GO:0003955">
    <property type="term" value="F:NAD(P)H dehydrogenase (quinone) activity"/>
    <property type="evidence" value="ECO:0007669"/>
    <property type="project" value="UniProtKB-EC"/>
</dbReference>
<dbReference type="InterPro" id="IPR005025">
    <property type="entry name" value="FMN_Rdtase-like_dom"/>
</dbReference>
<dbReference type="SUPFAM" id="SSF52218">
    <property type="entry name" value="Flavoproteins"/>
    <property type="match status" value="1"/>
</dbReference>
<proteinExistence type="predicted"/>
<organism evidence="4 5">
    <name type="scientific">Granulosicoccus antarcticus IMCC3135</name>
    <dbReference type="NCBI Taxonomy" id="1192854"/>
    <lineage>
        <taxon>Bacteria</taxon>
        <taxon>Pseudomonadati</taxon>
        <taxon>Pseudomonadota</taxon>
        <taxon>Gammaproteobacteria</taxon>
        <taxon>Chromatiales</taxon>
        <taxon>Granulosicoccaceae</taxon>
        <taxon>Granulosicoccus</taxon>
    </lineage>
</organism>
<protein>
    <submittedName>
        <fullName evidence="4">Chromate reductase</fullName>
        <ecNumber evidence="4">1.6.5.2</ecNumber>
    </submittedName>
</protein>
<feature type="domain" description="NADPH-dependent FMN reductase-like" evidence="3">
    <location>
        <begin position="3"/>
        <end position="154"/>
    </location>
</feature>
<gene>
    <name evidence="4" type="ORF">IMCC3135_26295</name>
</gene>
<evidence type="ECO:0000259" key="3">
    <source>
        <dbReference type="Pfam" id="PF03358"/>
    </source>
</evidence>
<dbReference type="Pfam" id="PF03358">
    <property type="entry name" value="FMN_red"/>
    <property type="match status" value="1"/>
</dbReference>
<accession>A0A2Z2P638</accession>
<keyword evidence="5" id="KW-1185">Reference proteome</keyword>
<evidence type="ECO:0000313" key="5">
    <source>
        <dbReference type="Proteomes" id="UP000250079"/>
    </source>
</evidence>
<dbReference type="Proteomes" id="UP000250079">
    <property type="component" value="Chromosome"/>
</dbReference>
<keyword evidence="2" id="KW-0285">Flavoprotein</keyword>
<evidence type="ECO:0000256" key="2">
    <source>
        <dbReference type="ARBA" id="ARBA00022643"/>
    </source>
</evidence>
<dbReference type="EC" id="1.6.5.2" evidence="4"/>
<dbReference type="InterPro" id="IPR029039">
    <property type="entry name" value="Flavoprotein-like_sf"/>
</dbReference>
<keyword evidence="2" id="KW-0288">FMN</keyword>
<dbReference type="PANTHER" id="PTHR30543">
    <property type="entry name" value="CHROMATE REDUCTASE"/>
    <property type="match status" value="1"/>
</dbReference>
<dbReference type="GO" id="GO:0010181">
    <property type="term" value="F:FMN binding"/>
    <property type="evidence" value="ECO:0007669"/>
    <property type="project" value="TreeGrafter"/>
</dbReference>
<dbReference type="EMBL" id="CP018632">
    <property type="protein sequence ID" value="ASJ75314.1"/>
    <property type="molecule type" value="Genomic_DNA"/>
</dbReference>
<dbReference type="GO" id="GO:0005829">
    <property type="term" value="C:cytosol"/>
    <property type="evidence" value="ECO:0007669"/>
    <property type="project" value="TreeGrafter"/>
</dbReference>
<dbReference type="RefSeq" id="WP_205737717.1">
    <property type="nucleotide sequence ID" value="NZ_CP018632.1"/>
</dbReference>
<dbReference type="AlphaFoldDB" id="A0A2Z2P638"/>
<name>A0A2Z2P638_9GAMM</name>
<reference evidence="4 5" key="1">
    <citation type="submission" date="2016-12" db="EMBL/GenBank/DDBJ databases">
        <authorList>
            <person name="Song W.-J."/>
            <person name="Kurnit D.M."/>
        </authorList>
    </citation>
    <scope>NUCLEOTIDE SEQUENCE [LARGE SCALE GENOMIC DNA]</scope>
    <source>
        <strain evidence="4 5">IMCC3135</strain>
    </source>
</reference>
<dbReference type="Gene3D" id="3.40.50.360">
    <property type="match status" value="1"/>
</dbReference>
<evidence type="ECO:0000313" key="4">
    <source>
        <dbReference type="EMBL" id="ASJ75314.1"/>
    </source>
</evidence>
<evidence type="ECO:0000256" key="1">
    <source>
        <dbReference type="ARBA" id="ARBA00001917"/>
    </source>
</evidence>
<sequence>MNKILVFAGSARKASVNKKLAAVAAETARAAGAEVTLIDLADYPAPVYDGDIEAGEGIPQSIRDLKTLIASHDGMIIVTPEYNGCVPPLLVNSLDWASRPEGDEVSSAVFAGKKVAIAAASPGGMGGVRVIPRLRDFLAELGVVTVPGFVTLPGAFSAFDDDGKLTDEKTASMLEALVGRLVSSLAQ</sequence>
<comment type="cofactor">
    <cofactor evidence="1">
        <name>FMN</name>
        <dbReference type="ChEBI" id="CHEBI:58210"/>
    </cofactor>
</comment>
<dbReference type="KEGG" id="gai:IMCC3135_26295"/>
<dbReference type="InterPro" id="IPR050712">
    <property type="entry name" value="NAD(P)H-dep_reductase"/>
</dbReference>